<dbReference type="EMBL" id="QQXK01000033">
    <property type="protein sequence ID" value="RII41211.1"/>
    <property type="molecule type" value="Genomic_DNA"/>
</dbReference>
<proteinExistence type="inferred from homology"/>
<protein>
    <recommendedName>
        <fullName evidence="4">2-oxoisovalerate dehydrogenase subunit alpha</fullName>
        <ecNumber evidence="4">1.2.4.4</ecNumber>
    </recommendedName>
    <alternativeName>
        <fullName evidence="4">Branched-chain alpha-keto acid dehydrogenase E1 component alpha chain</fullName>
    </alternativeName>
</protein>
<dbReference type="PANTHER" id="PTHR43380:SF1">
    <property type="entry name" value="2-OXOISOVALERATE DEHYDROGENASE SUBUNIT ALPHA, MITOCHONDRIAL"/>
    <property type="match status" value="1"/>
</dbReference>
<dbReference type="Pfam" id="PF00676">
    <property type="entry name" value="E1_dh"/>
    <property type="match status" value="1"/>
</dbReference>
<sequence>MALAPSERNANSPYPEDSAQNCPSTLSLLSPEGVRVTTGPDAARVADIDDTALAALYAKMVVQRRIDAEGTALQRQGQLALWAPSKGQEAAQIGAAEAFRDDDFIFPTYRDHGVIHSRGVAPSEVMRQWRGASHGGWDPHEKHMAPVQIIIGAQTLHAVGYAMGAAFDGQGGAAVAFLGDGATSQGDVNEAMVFAASFNAPVLFFLENNQFAISEPVTLQSRTPLVDRPRGFGIRAVRVDGNDVLAVLSATRDALARIDAGEGPQFIEAVTYRRGAHTTADDPSRYRDTELESYWEKLDPIDRVEAHLRSRGVDVDAVLAEAGTEADGVAAELRAAVISMQEDDPELLFAHVYSEPHPRIAEQREEYLGYLAETGGSAA</sequence>
<dbReference type="CDD" id="cd02000">
    <property type="entry name" value="TPP_E1_PDC_ADC_BCADC"/>
    <property type="match status" value="1"/>
</dbReference>
<dbReference type="InterPro" id="IPR001017">
    <property type="entry name" value="DH_E1"/>
</dbReference>
<comment type="similarity">
    <text evidence="4">Belongs to the BCKDHA family.</text>
</comment>
<keyword evidence="3 4" id="KW-0786">Thiamine pyrophosphate</keyword>
<dbReference type="SUPFAM" id="SSF52518">
    <property type="entry name" value="Thiamin diphosphate-binding fold (THDP-binding)"/>
    <property type="match status" value="1"/>
</dbReference>
<evidence type="ECO:0000256" key="5">
    <source>
        <dbReference type="SAM" id="MobiDB-lite"/>
    </source>
</evidence>
<dbReference type="EC" id="1.2.4.4" evidence="4"/>
<name>A0A399J6W5_9MICC</name>
<dbReference type="GO" id="GO:0003863">
    <property type="term" value="F:branched-chain 2-oxo acid dehydrogenase activity"/>
    <property type="evidence" value="ECO:0007669"/>
    <property type="project" value="UniProtKB-EC"/>
</dbReference>
<evidence type="ECO:0000313" key="8">
    <source>
        <dbReference type="Proteomes" id="UP000265419"/>
    </source>
</evidence>
<accession>A0A399J6W5</accession>
<comment type="cofactor">
    <cofactor evidence="1 4">
        <name>thiamine diphosphate</name>
        <dbReference type="ChEBI" id="CHEBI:58937"/>
    </cofactor>
</comment>
<keyword evidence="8" id="KW-1185">Reference proteome</keyword>
<feature type="compositionally biased region" description="Polar residues" evidence="5">
    <location>
        <begin position="8"/>
        <end position="21"/>
    </location>
</feature>
<evidence type="ECO:0000256" key="1">
    <source>
        <dbReference type="ARBA" id="ARBA00001964"/>
    </source>
</evidence>
<dbReference type="GO" id="GO:0009083">
    <property type="term" value="P:branched-chain amino acid catabolic process"/>
    <property type="evidence" value="ECO:0007669"/>
    <property type="project" value="TreeGrafter"/>
</dbReference>
<evidence type="ECO:0000256" key="2">
    <source>
        <dbReference type="ARBA" id="ARBA00023002"/>
    </source>
</evidence>
<evidence type="ECO:0000256" key="3">
    <source>
        <dbReference type="ARBA" id="ARBA00023052"/>
    </source>
</evidence>
<dbReference type="InterPro" id="IPR029061">
    <property type="entry name" value="THDP-binding"/>
</dbReference>
<dbReference type="GO" id="GO:0000287">
    <property type="term" value="F:magnesium ion binding"/>
    <property type="evidence" value="ECO:0007669"/>
    <property type="project" value="UniProtKB-ARBA"/>
</dbReference>
<feature type="region of interest" description="Disordered" evidence="5">
    <location>
        <begin position="1"/>
        <end position="21"/>
    </location>
</feature>
<organism evidence="7 8">
    <name type="scientific">Galactobacter valiniphilus</name>
    <dbReference type="NCBI Taxonomy" id="2676122"/>
    <lineage>
        <taxon>Bacteria</taxon>
        <taxon>Bacillati</taxon>
        <taxon>Actinomycetota</taxon>
        <taxon>Actinomycetes</taxon>
        <taxon>Micrococcales</taxon>
        <taxon>Micrococcaceae</taxon>
        <taxon>Galactobacter</taxon>
    </lineage>
</organism>
<dbReference type="PANTHER" id="PTHR43380">
    <property type="entry name" value="2-OXOISOVALERATE DEHYDROGENASE SUBUNIT ALPHA, MITOCHONDRIAL"/>
    <property type="match status" value="1"/>
</dbReference>
<dbReference type="RefSeq" id="WP_119425706.1">
    <property type="nucleotide sequence ID" value="NZ_QQXK01000033.1"/>
</dbReference>
<dbReference type="Proteomes" id="UP000265419">
    <property type="component" value="Unassembled WGS sequence"/>
</dbReference>
<dbReference type="Gene3D" id="3.40.50.970">
    <property type="match status" value="1"/>
</dbReference>
<evidence type="ECO:0000259" key="6">
    <source>
        <dbReference type="Pfam" id="PF00676"/>
    </source>
</evidence>
<dbReference type="AlphaFoldDB" id="A0A399J6W5"/>
<evidence type="ECO:0000256" key="4">
    <source>
        <dbReference type="RuleBase" id="RU365014"/>
    </source>
</evidence>
<dbReference type="InterPro" id="IPR050771">
    <property type="entry name" value="Alpha-ketoacid_DH_E1_comp"/>
</dbReference>
<comment type="catalytic activity">
    <reaction evidence="4">
        <text>N(6)-[(R)-lipoyl]-L-lysyl-[protein] + 3-methyl-2-oxobutanoate + H(+) = N(6)-[(R)-S(8)-2-methylpropanoyldihydrolipoyl]-L-lysyl-[protein] + CO2</text>
        <dbReference type="Rhea" id="RHEA:13457"/>
        <dbReference type="Rhea" id="RHEA-COMP:10474"/>
        <dbReference type="Rhea" id="RHEA-COMP:10497"/>
        <dbReference type="ChEBI" id="CHEBI:11851"/>
        <dbReference type="ChEBI" id="CHEBI:15378"/>
        <dbReference type="ChEBI" id="CHEBI:16526"/>
        <dbReference type="ChEBI" id="CHEBI:83099"/>
        <dbReference type="ChEBI" id="CHEBI:83142"/>
        <dbReference type="EC" id="1.2.4.4"/>
    </reaction>
</comment>
<comment type="caution">
    <text evidence="7">The sequence shown here is derived from an EMBL/GenBank/DDBJ whole genome shotgun (WGS) entry which is preliminary data.</text>
</comment>
<keyword evidence="7" id="KW-0670">Pyruvate</keyword>
<reference evidence="7 8" key="1">
    <citation type="submission" date="2018-07" db="EMBL/GenBank/DDBJ databases">
        <title>Arthrobacter sp. nov., isolated from raw cow's milk with high bacterial count.</title>
        <authorList>
            <person name="Hahne J."/>
            <person name="Isele D."/>
            <person name="Lipski A."/>
        </authorList>
    </citation>
    <scope>NUCLEOTIDE SEQUENCE [LARGE SCALE GENOMIC DNA]</scope>
    <source>
        <strain evidence="7 8">JZ R-35</strain>
    </source>
</reference>
<comment type="function">
    <text evidence="4">The branched-chain alpha-keto dehydrogenase complex catalyzes the overall conversion of alpha-keto acids to acyl-CoA and CO(2). It contains multiple copies of three enzymatic components: branched-chain alpha-keto acid decarboxylase (E1), lipoamide acyltransferase (E2) and lipoamide dehydrogenase (E3).</text>
</comment>
<keyword evidence="2 4" id="KW-0560">Oxidoreductase</keyword>
<gene>
    <name evidence="7" type="ORF">DWB68_13840</name>
</gene>
<evidence type="ECO:0000313" key="7">
    <source>
        <dbReference type="EMBL" id="RII41211.1"/>
    </source>
</evidence>
<feature type="domain" description="Dehydrogenase E1 component" evidence="6">
    <location>
        <begin position="59"/>
        <end position="322"/>
    </location>
</feature>